<organism evidence="1 2">
    <name type="scientific">Vibrio genomosp. F6 str. FF-238</name>
    <dbReference type="NCBI Taxonomy" id="1191298"/>
    <lineage>
        <taxon>Bacteria</taxon>
        <taxon>Pseudomonadati</taxon>
        <taxon>Pseudomonadota</taxon>
        <taxon>Gammaproteobacteria</taxon>
        <taxon>Vibrionales</taxon>
        <taxon>Vibrionaceae</taxon>
        <taxon>Vibrio</taxon>
    </lineage>
</organism>
<name>A0A1E5D1K6_9VIBR</name>
<dbReference type="AlphaFoldDB" id="A0A1E5D1K6"/>
<dbReference type="EMBL" id="AJYW02000086">
    <property type="protein sequence ID" value="OEE77288.1"/>
    <property type="molecule type" value="Genomic_DNA"/>
</dbReference>
<comment type="caution">
    <text evidence="1">The sequence shown here is derived from an EMBL/GenBank/DDBJ whole genome shotgun (WGS) entry which is preliminary data.</text>
</comment>
<keyword evidence="2" id="KW-1185">Reference proteome</keyword>
<protein>
    <submittedName>
        <fullName evidence="1">Uncharacterized protein</fullName>
    </submittedName>
</protein>
<reference evidence="1 2" key="1">
    <citation type="journal article" date="2012" name="Science">
        <title>Ecological populations of bacteria act as socially cohesive units of antibiotic production and resistance.</title>
        <authorList>
            <person name="Cordero O.X."/>
            <person name="Wildschutte H."/>
            <person name="Kirkup B."/>
            <person name="Proehl S."/>
            <person name="Ngo L."/>
            <person name="Hussain F."/>
            <person name="Le Roux F."/>
            <person name="Mincer T."/>
            <person name="Polz M.F."/>
        </authorList>
    </citation>
    <scope>NUCLEOTIDE SEQUENCE [LARGE SCALE GENOMIC DNA]</scope>
    <source>
        <strain evidence="1 2">FF-238</strain>
    </source>
</reference>
<gene>
    <name evidence="1" type="ORF">A130_14600</name>
</gene>
<proteinExistence type="predicted"/>
<evidence type="ECO:0000313" key="2">
    <source>
        <dbReference type="Proteomes" id="UP000094165"/>
    </source>
</evidence>
<dbReference type="Proteomes" id="UP000094165">
    <property type="component" value="Unassembled WGS sequence"/>
</dbReference>
<evidence type="ECO:0000313" key="1">
    <source>
        <dbReference type="EMBL" id="OEE77288.1"/>
    </source>
</evidence>
<sequence>MELYINGNVPQVGKVCEQFFLEQIQCSQTIHDQANVAYFRFDSQWFQLYFDGITIFWRVCVEPTEPINSDFSSYSSLVNFSEIKGICSHALTRIEQFLDSDIIILSLTFDSGVVLKFEYFSLDDYTKVTY</sequence>
<dbReference type="RefSeq" id="WP_017053530.1">
    <property type="nucleotide sequence ID" value="NZ_AJYW02000086.1"/>
</dbReference>
<accession>A0A1E5D1K6</accession>